<reference evidence="2" key="1">
    <citation type="submission" date="2022-02" db="EMBL/GenBank/DDBJ databases">
        <title>Vibrio sp. nov, a new bacterium isolated from seawater.</title>
        <authorList>
            <person name="Yuan Y."/>
        </authorList>
    </citation>
    <scope>NUCLEOTIDE SEQUENCE</scope>
    <source>
        <strain evidence="2">ZSDZ65</strain>
    </source>
</reference>
<accession>A0A9X3HVC8</accession>
<keyword evidence="3" id="KW-1185">Reference proteome</keyword>
<keyword evidence="2" id="KW-0282">Flagellum</keyword>
<gene>
    <name evidence="2" type="ORF">MD535_01055</name>
</gene>
<name>A0A9X3HVC8_9VIBR</name>
<organism evidence="2 3">
    <name type="scientific">Vibrio qingdaonensis</name>
    <dbReference type="NCBI Taxonomy" id="2829491"/>
    <lineage>
        <taxon>Bacteria</taxon>
        <taxon>Pseudomonadati</taxon>
        <taxon>Pseudomonadota</taxon>
        <taxon>Gammaproteobacteria</taxon>
        <taxon>Vibrionales</taxon>
        <taxon>Vibrionaceae</taxon>
        <taxon>Vibrio</taxon>
    </lineage>
</organism>
<protein>
    <submittedName>
        <fullName evidence="2">Flagellar biosynthesis anti-sigma factor FlgM</fullName>
    </submittedName>
</protein>
<dbReference type="InterPro" id="IPR035890">
    <property type="entry name" value="Anti-sigma-28_factor_FlgM_sf"/>
</dbReference>
<evidence type="ECO:0000313" key="2">
    <source>
        <dbReference type="EMBL" id="MCW8344617.1"/>
    </source>
</evidence>
<comment type="caution">
    <text evidence="2">The sequence shown here is derived from an EMBL/GenBank/DDBJ whole genome shotgun (WGS) entry which is preliminary data.</text>
</comment>
<dbReference type="AlphaFoldDB" id="A0A9X3HVC8"/>
<proteinExistence type="predicted"/>
<feature type="domain" description="Anti-sigma-28 factor FlgM C-terminal" evidence="1">
    <location>
        <begin position="37"/>
        <end position="88"/>
    </location>
</feature>
<sequence length="95" mass="10569">MSQIKVDNIKHIVPQSQVDVIQNKKAETDKKSPVKSINLSQHEVDLMDNAKRLFDGVGDIDTSRVESIKAQIASGELAFDMDELAKVLVRIDHGK</sequence>
<dbReference type="RefSeq" id="WP_265673044.1">
    <property type="nucleotide sequence ID" value="NZ_JAKRRY010000001.1"/>
</dbReference>
<dbReference type="InterPro" id="IPR031316">
    <property type="entry name" value="FlgM_C"/>
</dbReference>
<dbReference type="Proteomes" id="UP001155587">
    <property type="component" value="Unassembled WGS sequence"/>
</dbReference>
<keyword evidence="2" id="KW-0969">Cilium</keyword>
<dbReference type="Pfam" id="PF04316">
    <property type="entry name" value="FlgM"/>
    <property type="match status" value="1"/>
</dbReference>
<keyword evidence="2" id="KW-0966">Cell projection</keyword>
<dbReference type="SUPFAM" id="SSF101498">
    <property type="entry name" value="Anti-sigma factor FlgM"/>
    <property type="match status" value="1"/>
</dbReference>
<evidence type="ECO:0000313" key="3">
    <source>
        <dbReference type="Proteomes" id="UP001155587"/>
    </source>
</evidence>
<evidence type="ECO:0000259" key="1">
    <source>
        <dbReference type="Pfam" id="PF04316"/>
    </source>
</evidence>
<dbReference type="EMBL" id="JAKRRY010000001">
    <property type="protein sequence ID" value="MCW8344617.1"/>
    <property type="molecule type" value="Genomic_DNA"/>
</dbReference>